<feature type="compositionally biased region" description="Polar residues" evidence="1">
    <location>
        <begin position="355"/>
        <end position="369"/>
    </location>
</feature>
<dbReference type="PANTHER" id="PTHR11370">
    <property type="entry name" value="DNA-REPAIR PROTEIN XRCC1"/>
    <property type="match status" value="1"/>
</dbReference>
<sequence>MAPLRIRHVVSFTSQDPDHPAQGLLAGERWLCDPSDRSGLMRAELQLELASLIAYIDIGTVGVGLLQVEVGRSSWAQDTALLTLLPTTVLLSAAQSKAKHNETSVRMFNSENFTREVMAERWDRVRFTCTQPFHKSNPFGVTFISFRTSGDSDQVTELVQPSCPATPRQSVKTKDCEDRVSSKPWLALPAIRRTFFTPTERNERVEKLKERLSRLAPKSKSGCVDEKALPRTARLLLTAAAHYSATDGSLPPIKANSHAAQSSSSPIGESRSRDLSVRRLATTARTPPAVECGVQQATGAAVTRLPVEPHRNVKAGPDPNHTRACPMCSGLFNMEQLLVHAATCGAGTPSRKHGPTSSTQPPARPSSYLTQTTHTSVHSVTEFTPTVTQFVSSITCPICRKEFPPRIIEQHASQCGEDPD</sequence>
<reference evidence="3" key="1">
    <citation type="submission" date="2025-08" db="UniProtKB">
        <authorList>
            <consortium name="Ensembl"/>
        </authorList>
    </citation>
    <scope>IDENTIFICATION</scope>
</reference>
<dbReference type="FunFam" id="2.60.120.260:FF:000025">
    <property type="entry name" value="DNA repair protein XRCC1 isoform X1"/>
    <property type="match status" value="1"/>
</dbReference>
<dbReference type="OMA" id="LCPICAG"/>
<dbReference type="GO" id="GO:0005634">
    <property type="term" value="C:nucleus"/>
    <property type="evidence" value="ECO:0007669"/>
    <property type="project" value="InterPro"/>
</dbReference>
<feature type="region of interest" description="Disordered" evidence="1">
    <location>
        <begin position="248"/>
        <end position="276"/>
    </location>
</feature>
<dbReference type="PANTHER" id="PTHR11370:SF4">
    <property type="entry name" value="DNA-REPAIR PROTEIN XRCC1 N-TERMINAL DOMAIN-CONTAINING PROTEIN"/>
    <property type="match status" value="1"/>
</dbReference>
<protein>
    <submittedName>
        <fullName evidence="3">Zgc:110224</fullName>
    </submittedName>
</protein>
<reference evidence="3" key="2">
    <citation type="submission" date="2025-09" db="UniProtKB">
        <authorList>
            <consortium name="Ensembl"/>
        </authorList>
    </citation>
    <scope>IDENTIFICATION</scope>
</reference>
<dbReference type="Gene3D" id="2.60.120.260">
    <property type="entry name" value="Galactose-binding domain-like"/>
    <property type="match status" value="1"/>
</dbReference>
<organism evidence="3">
    <name type="scientific">Petromyzon marinus</name>
    <name type="common">Sea lamprey</name>
    <dbReference type="NCBI Taxonomy" id="7757"/>
    <lineage>
        <taxon>Eukaryota</taxon>
        <taxon>Metazoa</taxon>
        <taxon>Chordata</taxon>
        <taxon>Craniata</taxon>
        <taxon>Vertebrata</taxon>
        <taxon>Cyclostomata</taxon>
        <taxon>Hyperoartia</taxon>
        <taxon>Petromyzontiformes</taxon>
        <taxon>Petromyzontidae</taxon>
        <taxon>Petromyzon</taxon>
    </lineage>
</organism>
<proteinExistence type="predicted"/>
<evidence type="ECO:0000256" key="1">
    <source>
        <dbReference type="SAM" id="MobiDB-lite"/>
    </source>
</evidence>
<dbReference type="HOGENOM" id="CLU_054143_0_0_1"/>
<evidence type="ECO:0000313" key="3">
    <source>
        <dbReference type="Ensembl" id="ENSPMAP00000002958.1"/>
    </source>
</evidence>
<dbReference type="GO" id="GO:0003684">
    <property type="term" value="F:damaged DNA binding"/>
    <property type="evidence" value="ECO:0007669"/>
    <property type="project" value="InterPro"/>
</dbReference>
<dbReference type="AlphaFoldDB" id="S4RCM6"/>
<evidence type="ECO:0000259" key="2">
    <source>
        <dbReference type="Pfam" id="PF01834"/>
    </source>
</evidence>
<dbReference type="Ensembl" id="ENSPMAT00000002972.1">
    <property type="protein sequence ID" value="ENSPMAP00000002958.1"/>
    <property type="gene ID" value="ENSPMAG00000002711.1"/>
</dbReference>
<dbReference type="GeneTree" id="ENSGT00390000004140"/>
<dbReference type="GO" id="GO:0006284">
    <property type="term" value="P:base-excision repair"/>
    <property type="evidence" value="ECO:0007669"/>
    <property type="project" value="TreeGrafter"/>
</dbReference>
<name>S4RCM6_PETMA</name>
<dbReference type="Pfam" id="PF01834">
    <property type="entry name" value="XRCC1_N"/>
    <property type="match status" value="1"/>
</dbReference>
<dbReference type="InterPro" id="IPR002706">
    <property type="entry name" value="Xrcc1_N"/>
</dbReference>
<dbReference type="STRING" id="7757.ENSPMAP00000002958"/>
<dbReference type="InterPro" id="IPR008979">
    <property type="entry name" value="Galactose-bd-like_sf"/>
</dbReference>
<feature type="region of interest" description="Disordered" evidence="1">
    <location>
        <begin position="346"/>
        <end position="369"/>
    </location>
</feature>
<feature type="domain" description="DNA-repair protein Xrcc1 N-terminal" evidence="2">
    <location>
        <begin position="1"/>
        <end position="146"/>
    </location>
</feature>
<dbReference type="GO" id="GO:0000012">
    <property type="term" value="P:single strand break repair"/>
    <property type="evidence" value="ECO:0007669"/>
    <property type="project" value="InterPro"/>
</dbReference>
<dbReference type="SUPFAM" id="SSF49785">
    <property type="entry name" value="Galactose-binding domain-like"/>
    <property type="match status" value="1"/>
</dbReference>
<accession>S4RCM6</accession>